<dbReference type="CDD" id="cd07033">
    <property type="entry name" value="TPP_PYR_DXS_TK_like"/>
    <property type="match status" value="1"/>
</dbReference>
<keyword evidence="11" id="KW-0786">Thiamine pyrophosphate</keyword>
<accession>A0A6J6ZQA9</accession>
<dbReference type="GO" id="GO:0005829">
    <property type="term" value="C:cytosol"/>
    <property type="evidence" value="ECO:0007669"/>
    <property type="project" value="TreeGrafter"/>
</dbReference>
<dbReference type="InterPro" id="IPR029061">
    <property type="entry name" value="THDP-binding"/>
</dbReference>
<dbReference type="Pfam" id="PF13292">
    <property type="entry name" value="DXP_synthase_N"/>
    <property type="match status" value="1"/>
</dbReference>
<protein>
    <recommendedName>
        <fullName evidence="6">1-deoxy-D-xylulose-5-phosphate synthase</fullName>
        <ecNumber evidence="6">2.2.1.7</ecNumber>
    </recommendedName>
</protein>
<dbReference type="InterPro" id="IPR033248">
    <property type="entry name" value="Transketolase_C"/>
</dbReference>
<keyword evidence="8" id="KW-0479">Metal-binding</keyword>
<keyword evidence="7" id="KW-0808">Transferase</keyword>
<evidence type="ECO:0000256" key="7">
    <source>
        <dbReference type="ARBA" id="ARBA00022679"/>
    </source>
</evidence>
<dbReference type="GO" id="GO:0008661">
    <property type="term" value="F:1-deoxy-D-xylulose-5-phosphate synthase activity"/>
    <property type="evidence" value="ECO:0007669"/>
    <property type="project" value="UniProtKB-EC"/>
</dbReference>
<evidence type="ECO:0000256" key="6">
    <source>
        <dbReference type="ARBA" id="ARBA00013150"/>
    </source>
</evidence>
<dbReference type="InterPro" id="IPR005477">
    <property type="entry name" value="Dxylulose-5-P_synthase"/>
</dbReference>
<evidence type="ECO:0000256" key="12">
    <source>
        <dbReference type="ARBA" id="ARBA00023229"/>
    </source>
</evidence>
<dbReference type="Gene3D" id="3.40.50.920">
    <property type="match status" value="1"/>
</dbReference>
<dbReference type="SUPFAM" id="SSF52518">
    <property type="entry name" value="Thiamin diphosphate-binding fold (THDP-binding)"/>
    <property type="match status" value="1"/>
</dbReference>
<dbReference type="SMART" id="SM00861">
    <property type="entry name" value="Transket_pyr"/>
    <property type="match status" value="1"/>
</dbReference>
<dbReference type="UniPathway" id="UPA00064">
    <property type="reaction ID" value="UER00091"/>
</dbReference>
<organism evidence="14">
    <name type="scientific">freshwater metagenome</name>
    <dbReference type="NCBI Taxonomy" id="449393"/>
    <lineage>
        <taxon>unclassified sequences</taxon>
        <taxon>metagenomes</taxon>
        <taxon>ecological metagenomes</taxon>
    </lineage>
</organism>
<evidence type="ECO:0000256" key="8">
    <source>
        <dbReference type="ARBA" id="ARBA00022723"/>
    </source>
</evidence>
<keyword evidence="12" id="KW-0414">Isoprene biosynthesis</keyword>
<dbReference type="AlphaFoldDB" id="A0A6J6ZQA9"/>
<dbReference type="CDD" id="cd02007">
    <property type="entry name" value="TPP_DXS"/>
    <property type="match status" value="1"/>
</dbReference>
<evidence type="ECO:0000313" key="14">
    <source>
        <dbReference type="EMBL" id="CAB4822306.1"/>
    </source>
</evidence>
<evidence type="ECO:0000256" key="3">
    <source>
        <dbReference type="ARBA" id="ARBA00004980"/>
    </source>
</evidence>
<dbReference type="NCBIfam" id="NF003933">
    <property type="entry name" value="PRK05444.2-2"/>
    <property type="match status" value="1"/>
</dbReference>
<keyword evidence="10" id="KW-0784">Thiamine biosynthesis</keyword>
<evidence type="ECO:0000256" key="5">
    <source>
        <dbReference type="ARBA" id="ARBA00011738"/>
    </source>
</evidence>
<dbReference type="GO" id="GO:0019288">
    <property type="term" value="P:isopentenyl diphosphate biosynthetic process, methylerythritol 4-phosphate pathway"/>
    <property type="evidence" value="ECO:0007669"/>
    <property type="project" value="TreeGrafter"/>
</dbReference>
<name>A0A6J6ZQA9_9ZZZZ</name>
<comment type="pathway">
    <text evidence="3">Metabolic intermediate biosynthesis; 1-deoxy-D-xylulose 5-phosphate biosynthesis; 1-deoxy-D-xylulose 5-phosphate from D-glyceraldehyde 3-phosphate and pyruvate: step 1/1.</text>
</comment>
<evidence type="ECO:0000256" key="10">
    <source>
        <dbReference type="ARBA" id="ARBA00022977"/>
    </source>
</evidence>
<comment type="cofactor">
    <cofactor evidence="2">
        <name>thiamine diphosphate</name>
        <dbReference type="ChEBI" id="CHEBI:58937"/>
    </cofactor>
</comment>
<proteinExistence type="inferred from homology"/>
<dbReference type="GO" id="GO:0016114">
    <property type="term" value="P:terpenoid biosynthetic process"/>
    <property type="evidence" value="ECO:0007669"/>
    <property type="project" value="InterPro"/>
</dbReference>
<dbReference type="PANTHER" id="PTHR43322:SF5">
    <property type="entry name" value="1-DEOXY-D-XYLULOSE-5-PHOSPHATE SYNTHASE, CHLOROPLASTIC"/>
    <property type="match status" value="1"/>
</dbReference>
<feature type="domain" description="Transketolase-like pyrimidine-binding" evidence="13">
    <location>
        <begin position="368"/>
        <end position="530"/>
    </location>
</feature>
<evidence type="ECO:0000256" key="2">
    <source>
        <dbReference type="ARBA" id="ARBA00001964"/>
    </source>
</evidence>
<dbReference type="NCBIfam" id="TIGR00204">
    <property type="entry name" value="dxs"/>
    <property type="match status" value="1"/>
</dbReference>
<reference evidence="14" key="1">
    <citation type="submission" date="2020-05" db="EMBL/GenBank/DDBJ databases">
        <authorList>
            <person name="Chiriac C."/>
            <person name="Salcher M."/>
            <person name="Ghai R."/>
            <person name="Kavagutti S V."/>
        </authorList>
    </citation>
    <scope>NUCLEOTIDE SEQUENCE</scope>
</reference>
<dbReference type="SUPFAM" id="SSF52922">
    <property type="entry name" value="TK C-terminal domain-like"/>
    <property type="match status" value="1"/>
</dbReference>
<dbReference type="Pfam" id="PF02780">
    <property type="entry name" value="Transketolase_C"/>
    <property type="match status" value="1"/>
</dbReference>
<comment type="subunit">
    <text evidence="5">Homodimer.</text>
</comment>
<dbReference type="HAMAP" id="MF_00315">
    <property type="entry name" value="DXP_synth"/>
    <property type="match status" value="1"/>
</dbReference>
<dbReference type="EMBL" id="CAFABE010000015">
    <property type="protein sequence ID" value="CAB4822306.1"/>
    <property type="molecule type" value="Genomic_DNA"/>
</dbReference>
<sequence>MTSGATNSGAMLTPTSVPFATGIPASLSIMLVGQRPSGTSLLRGTTPMILPLIETPSDLRGLSYDQLDQLSEEIRSFIVESVTATGGHLGSNLGVVELTLALHRVFDSPRDALLWDTGHQAYVHKLITGRRYGFKDLRKSGGLSGYPNRQESEHDWIENSHASTVLSYAHGLSTAYELNGELSGHGGDRRVIAIVGDGALTGGMAYEALNNLGHSGRRVVIVLNDNGRSYAPTVSHLSQSLTSLRLNPTYVQARERIRTLLRDIPGVGEAAYSGVHGVTSALRELIAPHTFFEALGVRYAGPIDGHDIEATEIALRNAAEWDGPIVVHVVTQKGRGYAPAEADDVQRLHDYKVKKSATPAIEDSVKPLSYTDAFTKALMEHAEADPSIVALTAAMPGPTGLLPFEARFPQRFFDVGIAEQHEMTSAAGMAMGGLRPVVAVYSTFLTRAFDQAYYDVGLHRLNVTLILDRAGITGDDGASHHGVLDMALCLAIPNMTVFAPSSPEEVSVMLATAFDIDGPCSIRFPKTPPVELDGLVGEGLRARLLRHGDGDVCMLGIGKMTQRCLVAAELLANQGLDATVYDTRVISPPDPEMLLDALRHRVIVSAEDGARVGGAGSFLADALATVAAEHGLVVPPIRVLGTPREFLTHGHPEEILATLGLDAPGIAASAQRALRGEPEPSASRMVEIMHSTLPE</sequence>
<dbReference type="EC" id="2.2.1.7" evidence="6"/>
<dbReference type="Pfam" id="PF02779">
    <property type="entry name" value="Transket_pyr"/>
    <property type="match status" value="1"/>
</dbReference>
<dbReference type="GO" id="GO:0046872">
    <property type="term" value="F:metal ion binding"/>
    <property type="evidence" value="ECO:0007669"/>
    <property type="project" value="UniProtKB-KW"/>
</dbReference>
<evidence type="ECO:0000256" key="11">
    <source>
        <dbReference type="ARBA" id="ARBA00023052"/>
    </source>
</evidence>
<dbReference type="PANTHER" id="PTHR43322">
    <property type="entry name" value="1-D-DEOXYXYLULOSE 5-PHOSPHATE SYNTHASE-RELATED"/>
    <property type="match status" value="1"/>
</dbReference>
<evidence type="ECO:0000256" key="9">
    <source>
        <dbReference type="ARBA" id="ARBA00022842"/>
    </source>
</evidence>
<evidence type="ECO:0000256" key="4">
    <source>
        <dbReference type="ARBA" id="ARBA00011081"/>
    </source>
</evidence>
<comment type="cofactor">
    <cofactor evidence="1">
        <name>Mg(2+)</name>
        <dbReference type="ChEBI" id="CHEBI:18420"/>
    </cofactor>
</comment>
<dbReference type="PROSITE" id="PS00801">
    <property type="entry name" value="TRANSKETOLASE_1"/>
    <property type="match status" value="1"/>
</dbReference>
<dbReference type="GO" id="GO:0009228">
    <property type="term" value="P:thiamine biosynthetic process"/>
    <property type="evidence" value="ECO:0007669"/>
    <property type="project" value="UniProtKB-KW"/>
</dbReference>
<gene>
    <name evidence="14" type="ORF">UFOPK3164_00501</name>
</gene>
<dbReference type="InterPro" id="IPR005475">
    <property type="entry name" value="Transketolase-like_Pyr-bd"/>
</dbReference>
<evidence type="ECO:0000256" key="1">
    <source>
        <dbReference type="ARBA" id="ARBA00001946"/>
    </source>
</evidence>
<dbReference type="InterPro" id="IPR049557">
    <property type="entry name" value="Transketolase_CS"/>
</dbReference>
<dbReference type="InterPro" id="IPR009014">
    <property type="entry name" value="Transketo_C/PFOR_II"/>
</dbReference>
<comment type="similarity">
    <text evidence="4">Belongs to the transketolase family. DXPS subfamily.</text>
</comment>
<evidence type="ECO:0000259" key="13">
    <source>
        <dbReference type="SMART" id="SM00861"/>
    </source>
</evidence>
<keyword evidence="9" id="KW-0460">Magnesium</keyword>
<dbReference type="Gene3D" id="3.40.50.970">
    <property type="match status" value="2"/>
</dbReference>